<dbReference type="AlphaFoldDB" id="A0A4P2VAC4"/>
<evidence type="ECO:0000313" key="4">
    <source>
        <dbReference type="EMBL" id="BBE41424.1"/>
    </source>
</evidence>
<dbReference type="PROSITE" id="PS50893">
    <property type="entry name" value="ABC_TRANSPORTER_2"/>
    <property type="match status" value="1"/>
</dbReference>
<dbReference type="GeneID" id="55583820"/>
<accession>A0A4P2VAC4</accession>
<dbReference type="InterPro" id="IPR003439">
    <property type="entry name" value="ABC_transporter-like_ATP-bd"/>
</dbReference>
<dbReference type="SMART" id="SM00382">
    <property type="entry name" value="AAA"/>
    <property type="match status" value="1"/>
</dbReference>
<protein>
    <submittedName>
        <fullName evidence="4">ABC transporter ATP-binding protein</fullName>
    </submittedName>
</protein>
<dbReference type="OrthoDB" id="18368at2157"/>
<dbReference type="EMBL" id="AP018732">
    <property type="protein sequence ID" value="BBE41424.1"/>
    <property type="molecule type" value="Genomic_DNA"/>
</dbReference>
<dbReference type="PANTHER" id="PTHR43158:SF2">
    <property type="entry name" value="SKFA PEPTIDE EXPORT ATP-BINDING PROTEIN SKFE"/>
    <property type="match status" value="1"/>
</dbReference>
<organism evidence="4 5">
    <name type="scientific">Conexivisphaera calida</name>
    <dbReference type="NCBI Taxonomy" id="1874277"/>
    <lineage>
        <taxon>Archaea</taxon>
        <taxon>Nitrososphaerota</taxon>
        <taxon>Conexivisphaeria</taxon>
        <taxon>Conexivisphaerales</taxon>
        <taxon>Conexivisphaeraceae</taxon>
        <taxon>Conexivisphaera</taxon>
    </lineage>
</organism>
<dbReference type="Gene3D" id="3.40.50.300">
    <property type="entry name" value="P-loop containing nucleotide triphosphate hydrolases"/>
    <property type="match status" value="1"/>
</dbReference>
<dbReference type="PANTHER" id="PTHR43158">
    <property type="entry name" value="SKFA PEPTIDE EXPORT ATP-BINDING PROTEIN SKFE"/>
    <property type="match status" value="1"/>
</dbReference>
<dbReference type="GO" id="GO:0016887">
    <property type="term" value="F:ATP hydrolysis activity"/>
    <property type="evidence" value="ECO:0007669"/>
    <property type="project" value="InterPro"/>
</dbReference>
<evidence type="ECO:0000313" key="5">
    <source>
        <dbReference type="Proteomes" id="UP000509448"/>
    </source>
</evidence>
<evidence type="ECO:0000256" key="1">
    <source>
        <dbReference type="ARBA" id="ARBA00022741"/>
    </source>
</evidence>
<evidence type="ECO:0000259" key="3">
    <source>
        <dbReference type="PROSITE" id="PS50893"/>
    </source>
</evidence>
<reference evidence="4 5" key="1">
    <citation type="journal article" date="2019" name="ISME J.">
        <title>Isolation and characterization of a thermophilic sulfur- and iron-reducing thaumarchaeote from a terrestrial acidic hot spring.</title>
        <authorList>
            <person name="Kato S."/>
            <person name="Itoh T."/>
            <person name="Yuki M."/>
            <person name="Nagamori M."/>
            <person name="Ohnishi M."/>
            <person name="Uematsu K."/>
            <person name="Suzuki K."/>
            <person name="Takashina T."/>
            <person name="Ohkuma M."/>
        </authorList>
    </citation>
    <scope>NUCLEOTIDE SEQUENCE [LARGE SCALE GENOMIC DNA]</scope>
    <source>
        <strain evidence="4 5">NAS-02</strain>
    </source>
</reference>
<gene>
    <name evidence="4" type="ORF">NAS2_0006</name>
</gene>
<dbReference type="RefSeq" id="WP_174447771.1">
    <property type="nucleotide sequence ID" value="NZ_AP018732.1"/>
</dbReference>
<name>A0A4P2VAC4_9ARCH</name>
<dbReference type="Proteomes" id="UP000509448">
    <property type="component" value="Chromosome"/>
</dbReference>
<evidence type="ECO:0000256" key="2">
    <source>
        <dbReference type="ARBA" id="ARBA00022840"/>
    </source>
</evidence>
<proteinExistence type="predicted"/>
<dbReference type="SUPFAM" id="SSF52540">
    <property type="entry name" value="P-loop containing nucleoside triphosphate hydrolases"/>
    <property type="match status" value="1"/>
</dbReference>
<keyword evidence="2 4" id="KW-0067">ATP-binding</keyword>
<feature type="domain" description="ABC transporter" evidence="3">
    <location>
        <begin position="1"/>
        <end position="195"/>
    </location>
</feature>
<dbReference type="GO" id="GO:0005524">
    <property type="term" value="F:ATP binding"/>
    <property type="evidence" value="ECO:0007669"/>
    <property type="project" value="UniProtKB-KW"/>
</dbReference>
<keyword evidence="1" id="KW-0547">Nucleotide-binding</keyword>
<dbReference type="InterPro" id="IPR027417">
    <property type="entry name" value="P-loop_NTPase"/>
</dbReference>
<dbReference type="Pfam" id="PF00005">
    <property type="entry name" value="ABC_tran"/>
    <property type="match status" value="1"/>
</dbReference>
<dbReference type="InterPro" id="IPR003593">
    <property type="entry name" value="AAA+_ATPase"/>
</dbReference>
<sequence>MNGIVLRGFRVKRGGFAVGPIDLKVDDGERALIYGPNGSGKTTILLGIIGAVDSDGSVSVAGQEISHLPIHERGVSYVPAQPVLPGWIVVNEMLRMAGRRETAVDLLERFDLGWALNRPTNALSTGERKLVQILVALSSDTKALLLDEPFSNLSRNWASRLEELLRSEPRPTILTHHERIPKFDKYVRLPLAVQEDG</sequence>
<dbReference type="KEGG" id="ccai:NAS2_0006"/>
<keyword evidence="5" id="KW-1185">Reference proteome</keyword>